<dbReference type="PANTHER" id="PTHR47506:SF1">
    <property type="entry name" value="HTH-TYPE TRANSCRIPTIONAL REGULATOR YJDC"/>
    <property type="match status" value="1"/>
</dbReference>
<dbReference type="Pfam" id="PF16925">
    <property type="entry name" value="TetR_C_13"/>
    <property type="match status" value="1"/>
</dbReference>
<proteinExistence type="predicted"/>
<dbReference type="Pfam" id="PF00440">
    <property type="entry name" value="TetR_N"/>
    <property type="match status" value="1"/>
</dbReference>
<dbReference type="SUPFAM" id="SSF46689">
    <property type="entry name" value="Homeodomain-like"/>
    <property type="match status" value="1"/>
</dbReference>
<organism evidence="7 8">
    <name type="scientific">Jeongeupia chitinilytica</name>
    <dbReference type="NCBI Taxonomy" id="1041641"/>
    <lineage>
        <taxon>Bacteria</taxon>
        <taxon>Pseudomonadati</taxon>
        <taxon>Pseudomonadota</taxon>
        <taxon>Betaproteobacteria</taxon>
        <taxon>Neisseriales</taxon>
        <taxon>Chitinibacteraceae</taxon>
        <taxon>Jeongeupia</taxon>
    </lineage>
</organism>
<gene>
    <name evidence="7" type="primary">ycfQ</name>
    <name evidence="7" type="ORF">GCM10007350_30670</name>
</gene>
<evidence type="ECO:0000256" key="5">
    <source>
        <dbReference type="PROSITE-ProRule" id="PRU00335"/>
    </source>
</evidence>
<evidence type="ECO:0000313" key="7">
    <source>
        <dbReference type="EMBL" id="GHD67221.1"/>
    </source>
</evidence>
<dbReference type="InterPro" id="IPR009057">
    <property type="entry name" value="Homeodomain-like_sf"/>
</dbReference>
<dbReference type="InterPro" id="IPR036271">
    <property type="entry name" value="Tet_transcr_reg_TetR-rel_C_sf"/>
</dbReference>
<evidence type="ECO:0000256" key="2">
    <source>
        <dbReference type="ARBA" id="ARBA00023015"/>
    </source>
</evidence>
<keyword evidence="1" id="KW-0678">Repressor</keyword>
<keyword evidence="4" id="KW-0804">Transcription</keyword>
<comment type="caution">
    <text evidence="7">The sequence shown here is derived from an EMBL/GenBank/DDBJ whole genome shotgun (WGS) entry which is preliminary data.</text>
</comment>
<keyword evidence="8" id="KW-1185">Reference proteome</keyword>
<evidence type="ECO:0000256" key="1">
    <source>
        <dbReference type="ARBA" id="ARBA00022491"/>
    </source>
</evidence>
<evidence type="ECO:0000313" key="8">
    <source>
        <dbReference type="Proteomes" id="UP000604737"/>
    </source>
</evidence>
<sequence>MAGRPREFDRDQALEKAMLAFWARGYEGTSMANLVDALGIASARIYAAFGSKEALFREAVALYESGQGGFAERAMQQEGTVRVAIERVFTDAIETYTQADHPQGCLVVSAAASGALESDQVIAWLASHRRQRTQSIIDLLAAAKQRGELKPETDVAALGDFYAALLHGVSVQARDGIGAERLRAMLVPAMTALDAALATSDPAAGSASTSKE</sequence>
<evidence type="ECO:0000259" key="6">
    <source>
        <dbReference type="PROSITE" id="PS50977"/>
    </source>
</evidence>
<accession>A0ABQ3H2P3</accession>
<feature type="domain" description="HTH tetR-type" evidence="6">
    <location>
        <begin position="7"/>
        <end position="67"/>
    </location>
</feature>
<evidence type="ECO:0000256" key="3">
    <source>
        <dbReference type="ARBA" id="ARBA00023125"/>
    </source>
</evidence>
<dbReference type="Proteomes" id="UP000604737">
    <property type="component" value="Unassembled WGS sequence"/>
</dbReference>
<evidence type="ECO:0000256" key="4">
    <source>
        <dbReference type="ARBA" id="ARBA00023163"/>
    </source>
</evidence>
<dbReference type="Gene3D" id="1.10.357.10">
    <property type="entry name" value="Tetracycline Repressor, domain 2"/>
    <property type="match status" value="1"/>
</dbReference>
<name>A0ABQ3H2P3_9NEIS</name>
<dbReference type="InterPro" id="IPR001647">
    <property type="entry name" value="HTH_TetR"/>
</dbReference>
<dbReference type="PROSITE" id="PS01081">
    <property type="entry name" value="HTH_TETR_1"/>
    <property type="match status" value="1"/>
</dbReference>
<dbReference type="PANTHER" id="PTHR47506">
    <property type="entry name" value="TRANSCRIPTIONAL REGULATORY PROTEIN"/>
    <property type="match status" value="1"/>
</dbReference>
<dbReference type="EMBL" id="BMYO01000008">
    <property type="protein sequence ID" value="GHD67221.1"/>
    <property type="molecule type" value="Genomic_DNA"/>
</dbReference>
<feature type="DNA-binding region" description="H-T-H motif" evidence="5">
    <location>
        <begin position="30"/>
        <end position="49"/>
    </location>
</feature>
<dbReference type="Gene3D" id="1.10.10.60">
    <property type="entry name" value="Homeodomain-like"/>
    <property type="match status" value="1"/>
</dbReference>
<dbReference type="PROSITE" id="PS50977">
    <property type="entry name" value="HTH_TETR_2"/>
    <property type="match status" value="1"/>
</dbReference>
<keyword evidence="3 5" id="KW-0238">DNA-binding</keyword>
<dbReference type="SUPFAM" id="SSF48498">
    <property type="entry name" value="Tetracyclin repressor-like, C-terminal domain"/>
    <property type="match status" value="1"/>
</dbReference>
<protein>
    <submittedName>
        <fullName evidence="7">TetR family transcriptional regulator</fullName>
    </submittedName>
</protein>
<keyword evidence="2" id="KW-0805">Transcription regulation</keyword>
<dbReference type="InterPro" id="IPR023772">
    <property type="entry name" value="DNA-bd_HTH_TetR-type_CS"/>
</dbReference>
<dbReference type="InterPro" id="IPR011075">
    <property type="entry name" value="TetR_C"/>
</dbReference>
<reference evidence="8" key="1">
    <citation type="journal article" date="2019" name="Int. J. Syst. Evol. Microbiol.">
        <title>The Global Catalogue of Microorganisms (GCM) 10K type strain sequencing project: providing services to taxonomists for standard genome sequencing and annotation.</title>
        <authorList>
            <consortium name="The Broad Institute Genomics Platform"/>
            <consortium name="The Broad Institute Genome Sequencing Center for Infectious Disease"/>
            <person name="Wu L."/>
            <person name="Ma J."/>
        </authorList>
    </citation>
    <scope>NUCLEOTIDE SEQUENCE [LARGE SCALE GENOMIC DNA]</scope>
    <source>
        <strain evidence="8">KCTC 23701</strain>
    </source>
</reference>